<feature type="domain" description="C-type lectin" evidence="2">
    <location>
        <begin position="50"/>
        <end position="165"/>
    </location>
</feature>
<accession>A0ABM1ADV1</accession>
<dbReference type="PROSITE" id="PS50041">
    <property type="entry name" value="C_TYPE_LECTIN_2"/>
    <property type="match status" value="1"/>
</dbReference>
<gene>
    <name evidence="4" type="primary">LOC106013758</name>
</gene>
<reference evidence="4" key="1">
    <citation type="submission" date="2025-08" db="UniProtKB">
        <authorList>
            <consortium name="RefSeq"/>
        </authorList>
    </citation>
    <scope>IDENTIFICATION</scope>
</reference>
<name>A0ABM1ADV1_APLCA</name>
<dbReference type="Proteomes" id="UP000694888">
    <property type="component" value="Unplaced"/>
</dbReference>
<dbReference type="InterPro" id="IPR016187">
    <property type="entry name" value="CTDL_fold"/>
</dbReference>
<dbReference type="CDD" id="cd00037">
    <property type="entry name" value="CLECT"/>
    <property type="match status" value="1"/>
</dbReference>
<evidence type="ECO:0000259" key="2">
    <source>
        <dbReference type="PROSITE" id="PS50041"/>
    </source>
</evidence>
<keyword evidence="1" id="KW-0732">Signal</keyword>
<dbReference type="InterPro" id="IPR016186">
    <property type="entry name" value="C-type_lectin-like/link_sf"/>
</dbReference>
<dbReference type="InterPro" id="IPR001304">
    <property type="entry name" value="C-type_lectin-like"/>
</dbReference>
<dbReference type="SMART" id="SM00034">
    <property type="entry name" value="CLECT"/>
    <property type="match status" value="1"/>
</dbReference>
<sequence>MRLFVVIFCLLVASGSATQTLLGTVNATEFTFHQLKDLMYTQFTPLYWNYLLSTFYATSNDARLLCHSVDGEIIRLRNRRQMNVLVQELESLGAYDGQMIHIGGRRRSNAWNFDINPNENLYPFWHDQEPDGASRNENCVILQRRSGNFRQVDVPCSLKARYLCQRLL</sequence>
<feature type="chain" id="PRO_5047044609" evidence="1">
    <location>
        <begin position="18"/>
        <end position="168"/>
    </location>
</feature>
<evidence type="ECO:0000313" key="3">
    <source>
        <dbReference type="Proteomes" id="UP000694888"/>
    </source>
</evidence>
<evidence type="ECO:0000313" key="4">
    <source>
        <dbReference type="RefSeq" id="XP_012945801.1"/>
    </source>
</evidence>
<dbReference type="RefSeq" id="XP_012945801.1">
    <property type="nucleotide sequence ID" value="XM_013090347.2"/>
</dbReference>
<proteinExistence type="predicted"/>
<dbReference type="Pfam" id="PF00059">
    <property type="entry name" value="Lectin_C"/>
    <property type="match status" value="1"/>
</dbReference>
<evidence type="ECO:0000256" key="1">
    <source>
        <dbReference type="SAM" id="SignalP"/>
    </source>
</evidence>
<dbReference type="Gene3D" id="3.10.100.10">
    <property type="entry name" value="Mannose-Binding Protein A, subunit A"/>
    <property type="match status" value="1"/>
</dbReference>
<organism evidence="3 4">
    <name type="scientific">Aplysia californica</name>
    <name type="common">California sea hare</name>
    <dbReference type="NCBI Taxonomy" id="6500"/>
    <lineage>
        <taxon>Eukaryota</taxon>
        <taxon>Metazoa</taxon>
        <taxon>Spiralia</taxon>
        <taxon>Lophotrochozoa</taxon>
        <taxon>Mollusca</taxon>
        <taxon>Gastropoda</taxon>
        <taxon>Heterobranchia</taxon>
        <taxon>Euthyneura</taxon>
        <taxon>Tectipleura</taxon>
        <taxon>Aplysiida</taxon>
        <taxon>Aplysioidea</taxon>
        <taxon>Aplysiidae</taxon>
        <taxon>Aplysia</taxon>
    </lineage>
</organism>
<feature type="signal peptide" evidence="1">
    <location>
        <begin position="1"/>
        <end position="17"/>
    </location>
</feature>
<dbReference type="SUPFAM" id="SSF56436">
    <property type="entry name" value="C-type lectin-like"/>
    <property type="match status" value="1"/>
</dbReference>
<protein>
    <submittedName>
        <fullName evidence="4">C-type lectin domain family 4 member D</fullName>
    </submittedName>
</protein>
<dbReference type="GeneID" id="106013758"/>
<keyword evidence="3" id="KW-1185">Reference proteome</keyword>